<gene>
    <name evidence="1" type="ORF">FRACYDRAFT_250208</name>
</gene>
<dbReference type="Gene3D" id="3.40.50.1820">
    <property type="entry name" value="alpha/beta hydrolase"/>
    <property type="match status" value="1"/>
</dbReference>
<dbReference type="InterPro" id="IPR029058">
    <property type="entry name" value="AB_hydrolase_fold"/>
</dbReference>
<dbReference type="AlphaFoldDB" id="A0A1E7EPV9"/>
<dbReference type="Pfam" id="PF07224">
    <property type="entry name" value="Chlorophyllase"/>
    <property type="match status" value="1"/>
</dbReference>
<dbReference type="Proteomes" id="UP000095751">
    <property type="component" value="Unassembled WGS sequence"/>
</dbReference>
<reference evidence="1 2" key="1">
    <citation type="submission" date="2016-09" db="EMBL/GenBank/DDBJ databases">
        <title>Extensive genetic diversity and differential bi-allelic expression allows diatom success in the polar Southern Ocean.</title>
        <authorList>
            <consortium name="DOE Joint Genome Institute"/>
            <person name="Mock T."/>
            <person name="Otillar R.P."/>
            <person name="Strauss J."/>
            <person name="Dupont C."/>
            <person name="Frickenhaus S."/>
            <person name="Maumus F."/>
            <person name="Mcmullan M."/>
            <person name="Sanges R."/>
            <person name="Schmutz J."/>
            <person name="Toseland A."/>
            <person name="Valas R."/>
            <person name="Veluchamy A."/>
            <person name="Ward B.J."/>
            <person name="Allen A."/>
            <person name="Barry K."/>
            <person name="Falciatore A."/>
            <person name="Ferrante M."/>
            <person name="Fortunato A.E."/>
            <person name="Gloeckner G."/>
            <person name="Gruber A."/>
            <person name="Hipkin R."/>
            <person name="Janech M."/>
            <person name="Kroth P."/>
            <person name="Leese F."/>
            <person name="Lindquist E."/>
            <person name="Lyon B.R."/>
            <person name="Martin J."/>
            <person name="Mayer C."/>
            <person name="Parker M."/>
            <person name="Quesneville H."/>
            <person name="Raymond J."/>
            <person name="Uhlig C."/>
            <person name="Valentin K.U."/>
            <person name="Worden A.Z."/>
            <person name="Armbrust E.V."/>
            <person name="Bowler C."/>
            <person name="Green B."/>
            <person name="Moulton V."/>
            <person name="Van Oosterhout C."/>
            <person name="Grigoriev I."/>
        </authorList>
    </citation>
    <scope>NUCLEOTIDE SEQUENCE [LARGE SCALE GENOMIC DNA]</scope>
    <source>
        <strain evidence="1 2">CCMP1102</strain>
    </source>
</reference>
<dbReference type="InterPro" id="IPR017395">
    <property type="entry name" value="Chlorophyllase-like"/>
</dbReference>
<dbReference type="KEGG" id="fcy:FRACYDRAFT_250208"/>
<dbReference type="SUPFAM" id="SSF53474">
    <property type="entry name" value="alpha/beta-Hydrolases"/>
    <property type="match status" value="1"/>
</dbReference>
<dbReference type="InParanoid" id="A0A1E7EPV9"/>
<evidence type="ECO:0008006" key="3">
    <source>
        <dbReference type="Google" id="ProtNLM"/>
    </source>
</evidence>
<name>A0A1E7EPV9_9STRA</name>
<organism evidence="1 2">
    <name type="scientific">Fragilariopsis cylindrus CCMP1102</name>
    <dbReference type="NCBI Taxonomy" id="635003"/>
    <lineage>
        <taxon>Eukaryota</taxon>
        <taxon>Sar</taxon>
        <taxon>Stramenopiles</taxon>
        <taxon>Ochrophyta</taxon>
        <taxon>Bacillariophyta</taxon>
        <taxon>Bacillariophyceae</taxon>
        <taxon>Bacillariophycidae</taxon>
        <taxon>Bacillariales</taxon>
        <taxon>Bacillariaceae</taxon>
        <taxon>Fragilariopsis</taxon>
    </lineage>
</organism>
<dbReference type="EMBL" id="KV784382">
    <property type="protein sequence ID" value="OEU07988.1"/>
    <property type="molecule type" value="Genomic_DNA"/>
</dbReference>
<evidence type="ECO:0000313" key="2">
    <source>
        <dbReference type="Proteomes" id="UP000095751"/>
    </source>
</evidence>
<keyword evidence="2" id="KW-1185">Reference proteome</keyword>
<accession>A0A1E7EPV9</accession>
<evidence type="ECO:0000313" key="1">
    <source>
        <dbReference type="EMBL" id="OEU07988.1"/>
    </source>
</evidence>
<proteinExistence type="predicted"/>
<sequence>MKRTFKSISLSQGKEINRNKMKISNIVRVSHLLLAYYSGLSATSSGVEARRLDEKTRDDALENKASFKLEHIDQYYSCGSTWHKKTAIDYPNNSDNNGKSYPVVLFARGSGGWSDDYKPWLRSIAEQDLIVIAPEASISTPAHEAIYASVNITRCKEDGDLEYALEWALKNPDRLGATPDWSRIGVVGHSQGAKHIPTFIFMNDKIQKKATTKVKDFYNTAPHPKLYAELLHGGHGEQHGENCSKPYCYQLGKYTGHFLACYLSHTKSSCEKIKGICDDSSAPMEECINIKQI</sequence>
<protein>
    <recommendedName>
        <fullName evidence="3">Alpha/beta-hydrolase</fullName>
    </recommendedName>
</protein>